<sequence>MAQLVEALAGRDPRLAAVLPRCSYLCDEVAVRDHAAVLHSGDTVDVLPPFAGG</sequence>
<dbReference type="Gene3D" id="3.10.20.30">
    <property type="match status" value="1"/>
</dbReference>
<accession>A0A2S8BQV8</accession>
<name>A0A2S8BQV8_9MYCO</name>
<proteinExistence type="predicted"/>
<dbReference type="InterPro" id="IPR016155">
    <property type="entry name" value="Mopterin_synth/thiamin_S_b"/>
</dbReference>
<dbReference type="Proteomes" id="UP000238296">
    <property type="component" value="Unassembled WGS sequence"/>
</dbReference>
<dbReference type="EMBL" id="PPEA01000107">
    <property type="protein sequence ID" value="PQM49017.1"/>
    <property type="molecule type" value="Genomic_DNA"/>
</dbReference>
<protein>
    <recommendedName>
        <fullName evidence="3">Molybdopterin synthase sulfur carrier subunit</fullName>
    </recommendedName>
</protein>
<dbReference type="Pfam" id="PF02597">
    <property type="entry name" value="ThiS"/>
    <property type="match status" value="1"/>
</dbReference>
<evidence type="ECO:0008006" key="3">
    <source>
        <dbReference type="Google" id="ProtNLM"/>
    </source>
</evidence>
<dbReference type="InterPro" id="IPR003749">
    <property type="entry name" value="ThiS/MoaD-like"/>
</dbReference>
<dbReference type="InterPro" id="IPR012675">
    <property type="entry name" value="Beta-grasp_dom_sf"/>
</dbReference>
<gene>
    <name evidence="1" type="ORF">C1Y40_00763</name>
</gene>
<dbReference type="SUPFAM" id="SSF54285">
    <property type="entry name" value="MoaD/ThiS"/>
    <property type="match status" value="1"/>
</dbReference>
<organism evidence="1 2">
    <name type="scientific">Mycobacterium talmoniae</name>
    <dbReference type="NCBI Taxonomy" id="1858794"/>
    <lineage>
        <taxon>Bacteria</taxon>
        <taxon>Bacillati</taxon>
        <taxon>Actinomycetota</taxon>
        <taxon>Actinomycetes</taxon>
        <taxon>Mycobacteriales</taxon>
        <taxon>Mycobacteriaceae</taxon>
        <taxon>Mycobacterium</taxon>
    </lineage>
</organism>
<dbReference type="AlphaFoldDB" id="A0A2S8BQV8"/>
<evidence type="ECO:0000313" key="1">
    <source>
        <dbReference type="EMBL" id="PQM49017.1"/>
    </source>
</evidence>
<reference evidence="1 2" key="1">
    <citation type="journal article" date="2017" name="Int. J. Syst. Evol. Microbiol.">
        <title>Mycobacterium talmoniae sp. nov., a slowly growing mycobacterium isolated from human respiratory samples.</title>
        <authorList>
            <person name="Davidson R.M."/>
            <person name="DeGroote M.A."/>
            <person name="Marola J.L."/>
            <person name="Buss S."/>
            <person name="Jones V."/>
            <person name="McNeil M.R."/>
            <person name="Freifeld A.G."/>
            <person name="Elaine Epperson L."/>
            <person name="Hasan N.A."/>
            <person name="Jackson M."/>
            <person name="Iwen P.C."/>
            <person name="Salfinger M."/>
            <person name="Strong M."/>
        </authorList>
    </citation>
    <scope>NUCLEOTIDE SEQUENCE [LARGE SCALE GENOMIC DNA]</scope>
    <source>
        <strain evidence="1 2">ATCC BAA-2683</strain>
    </source>
</reference>
<comment type="caution">
    <text evidence="1">The sequence shown here is derived from an EMBL/GenBank/DDBJ whole genome shotgun (WGS) entry which is preliminary data.</text>
</comment>
<evidence type="ECO:0000313" key="2">
    <source>
        <dbReference type="Proteomes" id="UP000238296"/>
    </source>
</evidence>